<name>A0A7Y4GNV1_9BRAD</name>
<evidence type="ECO:0000313" key="5">
    <source>
        <dbReference type="Proteomes" id="UP000544122"/>
    </source>
</evidence>
<reference evidence="4 5" key="1">
    <citation type="submission" date="2020-03" db="EMBL/GenBank/DDBJ databases">
        <title>Bradyrhizobium diversity isolated from nodules of Indigofera sp.</title>
        <authorList>
            <person name="Klepa M."/>
            <person name="Helene L."/>
            <person name="Hungria M."/>
        </authorList>
    </citation>
    <scope>NUCLEOTIDE SEQUENCE [LARGE SCALE GENOMIC DNA]</scope>
    <source>
        <strain evidence="4 5">WSM 1791</strain>
    </source>
</reference>
<proteinExistence type="predicted"/>
<accession>A0A7Y4GNV1</accession>
<evidence type="ECO:0000259" key="3">
    <source>
        <dbReference type="PROSITE" id="PS50110"/>
    </source>
</evidence>
<evidence type="ECO:0000313" key="4">
    <source>
        <dbReference type="EMBL" id="NOJ39126.1"/>
    </source>
</evidence>
<keyword evidence="5" id="KW-1185">Reference proteome</keyword>
<dbReference type="SMART" id="SM00448">
    <property type="entry name" value="REC"/>
    <property type="match status" value="1"/>
</dbReference>
<dbReference type="Proteomes" id="UP000544122">
    <property type="component" value="Unassembled WGS sequence"/>
</dbReference>
<dbReference type="RefSeq" id="WP_171578385.1">
    <property type="nucleotide sequence ID" value="NZ_JAAVLX010000002.1"/>
</dbReference>
<feature type="modified residue" description="4-aspartylphosphate" evidence="2">
    <location>
        <position position="57"/>
    </location>
</feature>
<dbReference type="InterPro" id="IPR001789">
    <property type="entry name" value="Sig_transdc_resp-reg_receiver"/>
</dbReference>
<dbReference type="InterPro" id="IPR011006">
    <property type="entry name" value="CheY-like_superfamily"/>
</dbReference>
<organism evidence="4 5">
    <name type="scientific">Bradyrhizobium australiense</name>
    <dbReference type="NCBI Taxonomy" id="2721161"/>
    <lineage>
        <taxon>Bacteria</taxon>
        <taxon>Pseudomonadati</taxon>
        <taxon>Pseudomonadota</taxon>
        <taxon>Alphaproteobacteria</taxon>
        <taxon>Hyphomicrobiales</taxon>
        <taxon>Nitrobacteraceae</taxon>
        <taxon>Bradyrhizobium</taxon>
    </lineage>
</organism>
<dbReference type="GO" id="GO:0016791">
    <property type="term" value="F:phosphatase activity"/>
    <property type="evidence" value="ECO:0007669"/>
    <property type="project" value="TreeGrafter"/>
</dbReference>
<dbReference type="SUPFAM" id="SSF81606">
    <property type="entry name" value="PP2C-like"/>
    <property type="match status" value="1"/>
</dbReference>
<dbReference type="InterPro" id="IPR036457">
    <property type="entry name" value="PPM-type-like_dom_sf"/>
</dbReference>
<dbReference type="EMBL" id="JAAVLX010000002">
    <property type="protein sequence ID" value="NOJ39126.1"/>
    <property type="molecule type" value="Genomic_DNA"/>
</dbReference>
<dbReference type="SMART" id="SM00331">
    <property type="entry name" value="PP2C_SIG"/>
    <property type="match status" value="1"/>
</dbReference>
<dbReference type="Gene3D" id="3.40.50.2300">
    <property type="match status" value="1"/>
</dbReference>
<dbReference type="Pfam" id="PF00072">
    <property type="entry name" value="Response_reg"/>
    <property type="match status" value="1"/>
</dbReference>
<comment type="caution">
    <text evidence="4">The sequence shown here is derived from an EMBL/GenBank/DDBJ whole genome shotgun (WGS) entry which is preliminary data.</text>
</comment>
<dbReference type="InterPro" id="IPR052016">
    <property type="entry name" value="Bact_Sigma-Reg"/>
</dbReference>
<dbReference type="Pfam" id="PF07228">
    <property type="entry name" value="SpoIIE"/>
    <property type="match status" value="1"/>
</dbReference>
<dbReference type="Gene3D" id="3.60.40.10">
    <property type="entry name" value="PPM-type phosphatase domain"/>
    <property type="match status" value="1"/>
</dbReference>
<dbReference type="PROSITE" id="PS50110">
    <property type="entry name" value="RESPONSE_REGULATORY"/>
    <property type="match status" value="1"/>
</dbReference>
<evidence type="ECO:0000256" key="2">
    <source>
        <dbReference type="PROSITE-ProRule" id="PRU00169"/>
    </source>
</evidence>
<protein>
    <submittedName>
        <fullName evidence="4">SpoIIE family protein phosphatase</fullName>
    </submittedName>
</protein>
<dbReference type="GO" id="GO:0000160">
    <property type="term" value="P:phosphorelay signal transduction system"/>
    <property type="evidence" value="ECO:0007669"/>
    <property type="project" value="InterPro"/>
</dbReference>
<dbReference type="PANTHER" id="PTHR43156:SF2">
    <property type="entry name" value="STAGE II SPORULATION PROTEIN E"/>
    <property type="match status" value="1"/>
</dbReference>
<dbReference type="AlphaFoldDB" id="A0A7Y4GNV1"/>
<gene>
    <name evidence="4" type="ORF">HCN58_05830</name>
</gene>
<dbReference type="SUPFAM" id="SSF52172">
    <property type="entry name" value="CheY-like"/>
    <property type="match status" value="1"/>
</dbReference>
<evidence type="ECO:0000256" key="1">
    <source>
        <dbReference type="ARBA" id="ARBA00022801"/>
    </source>
</evidence>
<sequence length="400" mass="44682">MTSAEAALLVVDDNEDNRYTLARRLNREGYKNLTMVRNGREALDRLKAQPFDLVLLDIMMPDMNGYEVLEQVKATPALRDIPIIMISSLEEIESVIRCIELGAEDYLSKPFNPTLLRARLGASLEKKRLRDEIRKNMLRLAQELQAARALQLAMLPRQFPICSPSHPIAVHAVMEPAREVGGDLYDCFYAGEHTFCFLVGDVCGKGASAAMFMARARSLVRITVALWREWRADDLDPGELLEAVNRELCQDNDDCMFVTMFLGSIDTRSGLISFVNAGHPRPHLVSSTGETKQIDSKPALPLGVRREARFQTRTLQILPGDALFVCSDGVFEAVNGKGDLFSIERMGQLLRQANAAEPREMVRIIKDAVDAFMGTASRTDDLTALALRWRPAETAERSIV</sequence>
<dbReference type="InterPro" id="IPR001932">
    <property type="entry name" value="PPM-type_phosphatase-like_dom"/>
</dbReference>
<keyword evidence="1" id="KW-0378">Hydrolase</keyword>
<feature type="domain" description="Response regulatory" evidence="3">
    <location>
        <begin position="7"/>
        <end position="124"/>
    </location>
</feature>
<keyword evidence="2" id="KW-0597">Phosphoprotein</keyword>
<dbReference type="PANTHER" id="PTHR43156">
    <property type="entry name" value="STAGE II SPORULATION PROTEIN E-RELATED"/>
    <property type="match status" value="1"/>
</dbReference>